<evidence type="ECO:0000313" key="1">
    <source>
        <dbReference type="EMBL" id="UJO24226.1"/>
    </source>
</evidence>
<proteinExistence type="predicted"/>
<accession>A0A9Q8PKQ9</accession>
<dbReference type="KEGG" id="ffu:CLAFUR5_13891"/>
<dbReference type="OrthoDB" id="3637282at2759"/>
<dbReference type="EMBL" id="CP090174">
    <property type="protein sequence ID" value="UJO24226.1"/>
    <property type="molecule type" value="Genomic_DNA"/>
</dbReference>
<sequence length="308" mass="35333">MSNSAEVAPPAQIYQDVAKADAINNYWKLDTVDPEEAVKQLTSLDNTRFIFELTPERAQYLHQRVQRDMVLYERCTVEELRKFCADRRIMSCGIGKETAEVLIQTLEHADEFATFPKFPNLPAELREHVYHHYMVDLKSAQTFPSQPPLLRASSQVRHEAYALFYRDRVFSISLPIGHNMTDLERAEAQKRYTSYQRVLGVRSLAEFLSNIEKLYVCGEMQYRGSTSSWAFELGQGNNEGVCFLGSLYFKGDQSVAVFLKELIEGRVKCLKARFAAREEGLLQPGDYGELLQVFGRSAVGFKERRMRA</sequence>
<reference evidence="1" key="2">
    <citation type="journal article" date="2022" name="Microb. Genom.">
        <title>A chromosome-scale genome assembly of the tomato pathogen Cladosporium fulvum reveals a compartmentalized genome architecture and the presence of a dispensable chromosome.</title>
        <authorList>
            <person name="Zaccaron A.Z."/>
            <person name="Chen L.H."/>
            <person name="Samaras A."/>
            <person name="Stergiopoulos I."/>
        </authorList>
    </citation>
    <scope>NUCLEOTIDE SEQUENCE</scope>
    <source>
        <strain evidence="1">Race5_Kim</strain>
    </source>
</reference>
<keyword evidence="2" id="KW-1185">Reference proteome</keyword>
<dbReference type="RefSeq" id="XP_047768592.1">
    <property type="nucleotide sequence ID" value="XM_047913039.1"/>
</dbReference>
<name>A0A9Q8PKQ9_PASFU</name>
<protein>
    <submittedName>
        <fullName evidence="1">Uncharacterized protein</fullName>
    </submittedName>
</protein>
<gene>
    <name evidence="1" type="ORF">CLAFUR5_13891</name>
</gene>
<reference evidence="1" key="1">
    <citation type="submission" date="2021-12" db="EMBL/GenBank/DDBJ databases">
        <authorList>
            <person name="Zaccaron A."/>
            <person name="Stergiopoulos I."/>
        </authorList>
    </citation>
    <scope>NUCLEOTIDE SEQUENCE</scope>
    <source>
        <strain evidence="1">Race5_Kim</strain>
    </source>
</reference>
<dbReference type="GeneID" id="71993769"/>
<organism evidence="1 2">
    <name type="scientific">Passalora fulva</name>
    <name type="common">Tomato leaf mold</name>
    <name type="synonym">Cladosporium fulvum</name>
    <dbReference type="NCBI Taxonomy" id="5499"/>
    <lineage>
        <taxon>Eukaryota</taxon>
        <taxon>Fungi</taxon>
        <taxon>Dikarya</taxon>
        <taxon>Ascomycota</taxon>
        <taxon>Pezizomycotina</taxon>
        <taxon>Dothideomycetes</taxon>
        <taxon>Dothideomycetidae</taxon>
        <taxon>Mycosphaerellales</taxon>
        <taxon>Mycosphaerellaceae</taxon>
        <taxon>Fulvia</taxon>
    </lineage>
</organism>
<dbReference type="AlphaFoldDB" id="A0A9Q8PKQ9"/>
<evidence type="ECO:0000313" key="2">
    <source>
        <dbReference type="Proteomes" id="UP000756132"/>
    </source>
</evidence>
<dbReference type="Proteomes" id="UP000756132">
    <property type="component" value="Chromosome 12"/>
</dbReference>